<dbReference type="AlphaFoldDB" id="A0A2T0AN87"/>
<evidence type="ECO:0000256" key="1">
    <source>
        <dbReference type="ARBA" id="ARBA00004651"/>
    </source>
</evidence>
<dbReference type="EMBL" id="PVXM01000048">
    <property type="protein sequence ID" value="PRR70436.1"/>
    <property type="molecule type" value="Genomic_DNA"/>
</dbReference>
<dbReference type="CDD" id="cd06579">
    <property type="entry name" value="TM_PBP1_transp_AraH_like"/>
    <property type="match status" value="1"/>
</dbReference>
<dbReference type="GO" id="GO:0005886">
    <property type="term" value="C:plasma membrane"/>
    <property type="evidence" value="ECO:0007669"/>
    <property type="project" value="UniProtKB-SubCell"/>
</dbReference>
<keyword evidence="4" id="KW-0997">Cell inner membrane</keyword>
<dbReference type="PANTHER" id="PTHR32196:SF21">
    <property type="entry name" value="ABC TRANSPORTER PERMEASE PROTEIN YPHD-RELATED"/>
    <property type="match status" value="1"/>
</dbReference>
<evidence type="ECO:0000256" key="8">
    <source>
        <dbReference type="SAM" id="Phobius"/>
    </source>
</evidence>
<keyword evidence="3" id="KW-1003">Cell membrane</keyword>
<dbReference type="PANTHER" id="PTHR32196">
    <property type="entry name" value="ABC TRANSPORTER PERMEASE PROTEIN YPHD-RELATED-RELATED"/>
    <property type="match status" value="1"/>
</dbReference>
<keyword evidence="6 8" id="KW-1133">Transmembrane helix</keyword>
<evidence type="ECO:0000256" key="4">
    <source>
        <dbReference type="ARBA" id="ARBA00022519"/>
    </source>
</evidence>
<feature type="transmembrane region" description="Helical" evidence="8">
    <location>
        <begin position="296"/>
        <end position="316"/>
    </location>
</feature>
<evidence type="ECO:0000256" key="5">
    <source>
        <dbReference type="ARBA" id="ARBA00022692"/>
    </source>
</evidence>
<dbReference type="Pfam" id="PF02653">
    <property type="entry name" value="BPD_transp_2"/>
    <property type="match status" value="1"/>
</dbReference>
<sequence length="336" mass="35321">MSKTSKEMILLYVFIGLFVLMAAISPAKFLSLGNLQSMATQLPELGLIALGMMVVILTGGIDLSITYTAALSGIAGALVLSTGYNAGIEGAAVMILIIKALLATLITALLCGSLNGFLVSYVGVSPILVTLGTMTLFEGVSVWLTKGGAVSGFPEQFQWIGNGYLGFVPVPILIFIVFAIVTGILLERTAWGRSVYMFGCNPIATYFSGINTKKVVMFVYLYAAILAAVAAIIMISRYNSAKVDYGSSYLLQSVAIVVLGGTDIAGGYGKVIGTVVAVGIVQVLSSGLNLIGINRFIVDVTMGALLIAVLLLNYFIGKRKQEKGVRKEAKKTSIAA</sequence>
<evidence type="ECO:0000256" key="7">
    <source>
        <dbReference type="ARBA" id="ARBA00023136"/>
    </source>
</evidence>
<feature type="transmembrane region" description="Helical" evidence="8">
    <location>
        <begin position="271"/>
        <end position="290"/>
    </location>
</feature>
<evidence type="ECO:0000313" key="9">
    <source>
        <dbReference type="EMBL" id="PRR70436.1"/>
    </source>
</evidence>
<name>A0A2T0AN87_9FIRM</name>
<feature type="transmembrane region" description="Helical" evidence="8">
    <location>
        <begin position="247"/>
        <end position="264"/>
    </location>
</feature>
<feature type="transmembrane region" description="Helical" evidence="8">
    <location>
        <begin position="39"/>
        <end position="58"/>
    </location>
</feature>
<evidence type="ECO:0000256" key="6">
    <source>
        <dbReference type="ARBA" id="ARBA00022989"/>
    </source>
</evidence>
<feature type="transmembrane region" description="Helical" evidence="8">
    <location>
        <begin position="9"/>
        <end position="27"/>
    </location>
</feature>
<dbReference type="GO" id="GO:0022857">
    <property type="term" value="F:transmembrane transporter activity"/>
    <property type="evidence" value="ECO:0007669"/>
    <property type="project" value="InterPro"/>
</dbReference>
<dbReference type="Proteomes" id="UP000238415">
    <property type="component" value="Unassembled WGS sequence"/>
</dbReference>
<feature type="transmembrane region" description="Helical" evidence="8">
    <location>
        <begin position="164"/>
        <end position="186"/>
    </location>
</feature>
<proteinExistence type="predicted"/>
<dbReference type="RefSeq" id="WP_106005793.1">
    <property type="nucleotide sequence ID" value="NZ_CP136419.1"/>
</dbReference>
<accession>A0A2T0AN87</accession>
<feature type="transmembrane region" description="Helical" evidence="8">
    <location>
        <begin position="215"/>
        <end position="235"/>
    </location>
</feature>
<keyword evidence="7 8" id="KW-0472">Membrane</keyword>
<protein>
    <submittedName>
        <fullName evidence="9">Autoinducer 2 import system permease protein LsrD</fullName>
    </submittedName>
</protein>
<feature type="transmembrane region" description="Helical" evidence="8">
    <location>
        <begin position="118"/>
        <end position="144"/>
    </location>
</feature>
<gene>
    <name evidence="9" type="primary">lsrD</name>
    <name evidence="9" type="ORF">MOHU_18520</name>
</gene>
<comment type="subcellular location">
    <subcellularLocation>
        <location evidence="1">Cell membrane</location>
        <topology evidence="1">Multi-pass membrane protein</topology>
    </subcellularLocation>
</comment>
<evidence type="ECO:0000256" key="2">
    <source>
        <dbReference type="ARBA" id="ARBA00022448"/>
    </source>
</evidence>
<feature type="transmembrane region" description="Helical" evidence="8">
    <location>
        <begin position="90"/>
        <end position="111"/>
    </location>
</feature>
<keyword evidence="2" id="KW-0813">Transport</keyword>
<reference evidence="9 10" key="1">
    <citation type="submission" date="2018-03" db="EMBL/GenBank/DDBJ databases">
        <title>Genome sequence of Moorella humiferrea DSM 23265.</title>
        <authorList>
            <person name="Poehlein A."/>
            <person name="Daniel R."/>
        </authorList>
    </citation>
    <scope>NUCLEOTIDE SEQUENCE [LARGE SCALE GENOMIC DNA]</scope>
    <source>
        <strain evidence="9 10">DSM 23265</strain>
    </source>
</reference>
<dbReference type="InterPro" id="IPR001851">
    <property type="entry name" value="ABC_transp_permease"/>
</dbReference>
<evidence type="ECO:0000313" key="10">
    <source>
        <dbReference type="Proteomes" id="UP000238415"/>
    </source>
</evidence>
<evidence type="ECO:0000256" key="3">
    <source>
        <dbReference type="ARBA" id="ARBA00022475"/>
    </source>
</evidence>
<keyword evidence="5 8" id="KW-0812">Transmembrane</keyword>
<dbReference type="OrthoDB" id="9815820at2"/>
<keyword evidence="10" id="KW-1185">Reference proteome</keyword>
<comment type="caution">
    <text evidence="9">The sequence shown here is derived from an EMBL/GenBank/DDBJ whole genome shotgun (WGS) entry which is preliminary data.</text>
</comment>
<organism evidence="9 10">
    <name type="scientific">Neomoorella humiferrea</name>
    <dbReference type="NCBI Taxonomy" id="676965"/>
    <lineage>
        <taxon>Bacteria</taxon>
        <taxon>Bacillati</taxon>
        <taxon>Bacillota</taxon>
        <taxon>Clostridia</taxon>
        <taxon>Neomoorellales</taxon>
        <taxon>Neomoorellaceae</taxon>
        <taxon>Neomoorella</taxon>
    </lineage>
</organism>